<feature type="transmembrane region" description="Helical" evidence="1">
    <location>
        <begin position="20"/>
        <end position="41"/>
    </location>
</feature>
<dbReference type="SUPFAM" id="SSF53335">
    <property type="entry name" value="S-adenosyl-L-methionine-dependent methyltransferases"/>
    <property type="match status" value="1"/>
</dbReference>
<protein>
    <recommendedName>
        <fullName evidence="4">Methyltransferase domain-containing protein</fullName>
    </recommendedName>
</protein>
<evidence type="ECO:0000313" key="2">
    <source>
        <dbReference type="EMBL" id="RMX59074.1"/>
    </source>
</evidence>
<evidence type="ECO:0000313" key="3">
    <source>
        <dbReference type="Proteomes" id="UP000275408"/>
    </source>
</evidence>
<reference evidence="2 3" key="1">
    <citation type="journal article" date="2018" name="Sci. Rep.">
        <title>Comparative analysis of the Pocillopora damicornis genome highlights role of immune system in coral evolution.</title>
        <authorList>
            <person name="Cunning R."/>
            <person name="Bay R.A."/>
            <person name="Gillette P."/>
            <person name="Baker A.C."/>
            <person name="Traylor-Knowles N."/>
        </authorList>
    </citation>
    <scope>NUCLEOTIDE SEQUENCE [LARGE SCALE GENOMIC DNA]</scope>
    <source>
        <strain evidence="2">RSMAS</strain>
        <tissue evidence="2">Whole animal</tissue>
    </source>
</reference>
<dbReference type="EMBL" id="RCHS01000400">
    <property type="protein sequence ID" value="RMX59074.1"/>
    <property type="molecule type" value="Genomic_DNA"/>
</dbReference>
<organism evidence="2 3">
    <name type="scientific">Pocillopora damicornis</name>
    <name type="common">Cauliflower coral</name>
    <name type="synonym">Millepora damicornis</name>
    <dbReference type="NCBI Taxonomy" id="46731"/>
    <lineage>
        <taxon>Eukaryota</taxon>
        <taxon>Metazoa</taxon>
        <taxon>Cnidaria</taxon>
        <taxon>Anthozoa</taxon>
        <taxon>Hexacorallia</taxon>
        <taxon>Scleractinia</taxon>
        <taxon>Astrocoeniina</taxon>
        <taxon>Pocilloporidae</taxon>
        <taxon>Pocillopora</taxon>
    </lineage>
</organism>
<keyword evidence="1" id="KW-0472">Membrane</keyword>
<dbReference type="OMA" id="NTGCNEW"/>
<sequence>MFIRCCGPNMRITNVRYGRIVFMASATILVLFMFLLAQFSLRASGGKGIMDRAKQHFHHWFQKTVFKHNWEDIHCRRKHANETTVEKSWIPELAKQLNLKDGTSVFDSNTGCNEWLTLLRKEYPKLIIGGAHADQYAVDYAKRLFNDTPATFGTISSDGKLNFLGDKTQFSHVINYGGLRQLGDKEIQCNLVRELLRILKPGGSMYLGHNVEKTECKLIDKFAKISLPGCYWSETCLKNRTDVALIYYIKEKDLFGAHAQIDDCYTAVFIHKKVIISQGNDGRKEPEPHYQPHANMYFCETKESGNIVNKLKELAMRTDLVFPGSLSKGLELAKRMHEKIKGNISNILQ</sequence>
<keyword evidence="1" id="KW-0812">Transmembrane</keyword>
<evidence type="ECO:0008006" key="4">
    <source>
        <dbReference type="Google" id="ProtNLM"/>
    </source>
</evidence>
<dbReference type="AlphaFoldDB" id="A0A3M6UZY1"/>
<evidence type="ECO:0000256" key="1">
    <source>
        <dbReference type="SAM" id="Phobius"/>
    </source>
</evidence>
<comment type="caution">
    <text evidence="2">The sequence shown here is derived from an EMBL/GenBank/DDBJ whole genome shotgun (WGS) entry which is preliminary data.</text>
</comment>
<proteinExistence type="predicted"/>
<dbReference type="Gene3D" id="3.40.50.150">
    <property type="entry name" value="Vaccinia Virus protein VP39"/>
    <property type="match status" value="1"/>
</dbReference>
<keyword evidence="1" id="KW-1133">Transmembrane helix</keyword>
<gene>
    <name evidence="2" type="ORF">pdam_00009991</name>
</gene>
<dbReference type="Proteomes" id="UP000275408">
    <property type="component" value="Unassembled WGS sequence"/>
</dbReference>
<dbReference type="OrthoDB" id="2013972at2759"/>
<keyword evidence="3" id="KW-1185">Reference proteome</keyword>
<dbReference type="InterPro" id="IPR029063">
    <property type="entry name" value="SAM-dependent_MTases_sf"/>
</dbReference>
<name>A0A3M6UZY1_POCDA</name>
<accession>A0A3M6UZY1</accession>